<reference evidence="4 5" key="1">
    <citation type="submission" date="2018-10" db="EMBL/GenBank/DDBJ databases">
        <title>Transmission dynamics of multidrug resistant bacteria on intensive care unit surfaces.</title>
        <authorList>
            <person name="D'Souza A.W."/>
            <person name="Potter R.F."/>
            <person name="Wallace M."/>
            <person name="Shupe A."/>
            <person name="Patel S."/>
            <person name="Sun S."/>
            <person name="Gul D."/>
            <person name="Kwon J.H."/>
            <person name="Andleeb S."/>
            <person name="Burnham C.-A.D."/>
            <person name="Dantas G."/>
        </authorList>
    </citation>
    <scope>NUCLEOTIDE SEQUENCE [LARGE SCALE GENOMIC DNA]</scope>
    <source>
        <strain evidence="4 5">PO_271</strain>
    </source>
</reference>
<protein>
    <submittedName>
        <fullName evidence="4">Uncharacterized protein</fullName>
    </submittedName>
</protein>
<evidence type="ECO:0000256" key="1">
    <source>
        <dbReference type="SAM" id="MobiDB-lite"/>
    </source>
</evidence>
<evidence type="ECO:0000313" key="5">
    <source>
        <dbReference type="Proteomes" id="UP000272833"/>
    </source>
</evidence>
<accession>A0A061CPL9</accession>
<evidence type="ECO:0000313" key="4">
    <source>
        <dbReference type="EMBL" id="RRW37769.1"/>
    </source>
</evidence>
<dbReference type="RefSeq" id="WP_003462632.1">
    <property type="nucleotide sequence ID" value="NZ_CAURUH010000051.1"/>
</dbReference>
<accession>A0A3R8X680</accession>
<dbReference type="AlphaFoldDB" id="A0A061CPL9"/>
<dbReference type="Proteomes" id="UP000272833">
    <property type="component" value="Unassembled WGS sequence"/>
</dbReference>
<sequence length="114" mass="12369">MRIDGYLPSYSPDRGPRSGTAVTPYREAQREVEAQREQPAAPASSQGLEQAPQIRRVQASSSNTDSLPTRSQDLGYQQPTLSNRAAQALASYSTTAAYASEYDAQEVLGLDLYA</sequence>
<name>A0A061CPL9_ECTOL</name>
<dbReference type="EMBL" id="RHRS01000012">
    <property type="protein sequence ID" value="RRW37769.1"/>
    <property type="molecule type" value="Genomic_DNA"/>
</dbReference>
<evidence type="ECO:0000313" key="2">
    <source>
        <dbReference type="EMBL" id="MDH0566476.1"/>
    </source>
</evidence>
<feature type="region of interest" description="Disordered" evidence="1">
    <location>
        <begin position="1"/>
        <end position="78"/>
    </location>
</feature>
<organism evidence="4 5">
    <name type="scientific">Ectopseudomonas oleovorans</name>
    <name type="common">Pseudomonas oleovorans</name>
    <dbReference type="NCBI Taxonomy" id="301"/>
    <lineage>
        <taxon>Bacteria</taxon>
        <taxon>Pseudomonadati</taxon>
        <taxon>Pseudomonadota</taxon>
        <taxon>Gammaproteobacteria</taxon>
        <taxon>Pseudomonadales</taxon>
        <taxon>Pseudomonadaceae</taxon>
        <taxon>Ectopseudomonas</taxon>
    </lineage>
</organism>
<feature type="compositionally biased region" description="Low complexity" evidence="1">
    <location>
        <begin position="37"/>
        <end position="46"/>
    </location>
</feature>
<feature type="compositionally biased region" description="Basic and acidic residues" evidence="1">
    <location>
        <begin position="27"/>
        <end position="36"/>
    </location>
</feature>
<comment type="caution">
    <text evidence="4">The sequence shown here is derived from an EMBL/GenBank/DDBJ whole genome shotgun (WGS) entry which is preliminary data.</text>
</comment>
<dbReference type="EMBL" id="JAOEET010000007">
    <property type="protein sequence ID" value="MDH0566476.1"/>
    <property type="molecule type" value="Genomic_DNA"/>
</dbReference>
<reference evidence="2" key="2">
    <citation type="submission" date="2022-09" db="EMBL/GenBank/DDBJ databases">
        <title>Intensive care unit water sources are persistently colonized with multi-drug resistant bacteria and are the site of extensive horizontal gene transfer of antibiotic resistance genes.</title>
        <authorList>
            <person name="Diorio-Toth L."/>
        </authorList>
    </citation>
    <scope>NUCLEOTIDE SEQUENCE</scope>
    <source>
        <strain evidence="3">GD03704</strain>
        <strain evidence="2">GD04000</strain>
    </source>
</reference>
<proteinExistence type="predicted"/>
<feature type="compositionally biased region" description="Polar residues" evidence="1">
    <location>
        <begin position="58"/>
        <end position="78"/>
    </location>
</feature>
<dbReference type="EMBL" id="JAOCJE010000001">
    <property type="protein sequence ID" value="MDH1338120.1"/>
    <property type="molecule type" value="Genomic_DNA"/>
</dbReference>
<gene>
    <name evidence="4" type="ORF">EGJ44_06530</name>
    <name evidence="3" type="ORF">N5J11_02320</name>
    <name evidence="2" type="ORF">N7671_04225</name>
</gene>
<evidence type="ECO:0000313" key="3">
    <source>
        <dbReference type="EMBL" id="MDH1338120.1"/>
    </source>
</evidence>
<dbReference type="Proteomes" id="UP001161697">
    <property type="component" value="Unassembled WGS sequence"/>
</dbReference>
<dbReference type="Proteomes" id="UP001159292">
    <property type="component" value="Unassembled WGS sequence"/>
</dbReference>